<proteinExistence type="predicted"/>
<dbReference type="GO" id="GO:0006040">
    <property type="term" value="P:amino sugar metabolic process"/>
    <property type="evidence" value="ECO:0007669"/>
    <property type="project" value="InterPro"/>
</dbReference>
<protein>
    <submittedName>
        <fullName evidence="1">Protein belonging to Uncharacterized protein family UPF0075</fullName>
        <ecNumber evidence="1">2.7.1.-</ecNumber>
    </submittedName>
</protein>
<dbReference type="EMBL" id="AMCI01000442">
    <property type="protein sequence ID" value="EJX09184.1"/>
    <property type="molecule type" value="Genomic_DNA"/>
</dbReference>
<dbReference type="PANTHER" id="PTHR30605:SF0">
    <property type="entry name" value="ANHYDRO-N-ACETYLMURAMIC ACID KINASE"/>
    <property type="match status" value="1"/>
</dbReference>
<name>J9GNI1_9ZZZZ</name>
<evidence type="ECO:0000313" key="1">
    <source>
        <dbReference type="EMBL" id="EJX09184.1"/>
    </source>
</evidence>
<sequence>MLLDTWSQKVRGVPFDQDGLWSSTGTVSASLLASCLDEPYFTRAFPKSTGRELFSLNWLEKKLVAFSDLPAEDIARTLVELTAVTVTDAIQKLAPEAGELILCGGGSFNHTLVSALDSHFRGQVFTTKHLGIDPMEVEAAAFAWLASRFLQRLPGNLPAVTHAAGPRILGALYPAY</sequence>
<comment type="caution">
    <text evidence="1">The sequence shown here is derived from an EMBL/GenBank/DDBJ whole genome shotgun (WGS) entry which is preliminary data.</text>
</comment>
<keyword evidence="1" id="KW-0808">Transferase</keyword>
<organism evidence="1">
    <name type="scientific">gut metagenome</name>
    <dbReference type="NCBI Taxonomy" id="749906"/>
    <lineage>
        <taxon>unclassified sequences</taxon>
        <taxon>metagenomes</taxon>
        <taxon>organismal metagenomes</taxon>
    </lineage>
</organism>
<dbReference type="PANTHER" id="PTHR30605">
    <property type="entry name" value="ANHYDRO-N-ACETYLMURAMIC ACID KINASE"/>
    <property type="match status" value="1"/>
</dbReference>
<gene>
    <name evidence="1" type="ORF">EVA_02704</name>
</gene>
<dbReference type="InterPro" id="IPR043129">
    <property type="entry name" value="ATPase_NBD"/>
</dbReference>
<dbReference type="GO" id="GO:0005524">
    <property type="term" value="F:ATP binding"/>
    <property type="evidence" value="ECO:0007669"/>
    <property type="project" value="InterPro"/>
</dbReference>
<dbReference type="Gene3D" id="3.30.420.40">
    <property type="match status" value="2"/>
</dbReference>
<dbReference type="GO" id="GO:0009254">
    <property type="term" value="P:peptidoglycan turnover"/>
    <property type="evidence" value="ECO:0007669"/>
    <property type="project" value="InterPro"/>
</dbReference>
<dbReference type="SUPFAM" id="SSF53067">
    <property type="entry name" value="Actin-like ATPase domain"/>
    <property type="match status" value="1"/>
</dbReference>
<dbReference type="AlphaFoldDB" id="J9GNI1"/>
<accession>J9GNI1</accession>
<dbReference type="EC" id="2.7.1.-" evidence="1"/>
<dbReference type="InterPro" id="IPR005338">
    <property type="entry name" value="Anhydro_N_Ac-Mur_kinase"/>
</dbReference>
<dbReference type="Pfam" id="PF03702">
    <property type="entry name" value="AnmK"/>
    <property type="match status" value="1"/>
</dbReference>
<reference evidence="1" key="1">
    <citation type="journal article" date="2012" name="PLoS ONE">
        <title>Gene sets for utilization of primary and secondary nutrition supplies in the distal gut of endangered iberian lynx.</title>
        <authorList>
            <person name="Alcaide M."/>
            <person name="Messina E."/>
            <person name="Richter M."/>
            <person name="Bargiela R."/>
            <person name="Peplies J."/>
            <person name="Huws S.A."/>
            <person name="Newbold C.J."/>
            <person name="Golyshin P.N."/>
            <person name="Simon M.A."/>
            <person name="Lopez G."/>
            <person name="Yakimov M.M."/>
            <person name="Ferrer M."/>
        </authorList>
    </citation>
    <scope>NUCLEOTIDE SEQUENCE</scope>
</reference>
<dbReference type="GO" id="GO:0016773">
    <property type="term" value="F:phosphotransferase activity, alcohol group as acceptor"/>
    <property type="evidence" value="ECO:0007669"/>
    <property type="project" value="InterPro"/>
</dbReference>